<reference evidence="1 2" key="1">
    <citation type="submission" date="2013-05" db="EMBL/GenBank/DDBJ databases">
        <title>Draft genome sequence of Rubidibacter lacunae KORDI 51-2.</title>
        <authorList>
            <person name="Choi D.H."/>
            <person name="Noh J.H."/>
            <person name="Kwon K.-K."/>
            <person name="Lee J.-H."/>
            <person name="Ryu J.-Y."/>
        </authorList>
    </citation>
    <scope>NUCLEOTIDE SEQUENCE [LARGE SCALE GENOMIC DNA]</scope>
    <source>
        <strain evidence="1 2">KORDI 51-2</strain>
    </source>
</reference>
<evidence type="ECO:0000313" key="1">
    <source>
        <dbReference type="EMBL" id="ERN41611.1"/>
    </source>
</evidence>
<proteinExistence type="predicted"/>
<organism evidence="1 2">
    <name type="scientific">Rubidibacter lacunae KORDI 51-2</name>
    <dbReference type="NCBI Taxonomy" id="582515"/>
    <lineage>
        <taxon>Bacteria</taxon>
        <taxon>Bacillati</taxon>
        <taxon>Cyanobacteriota</taxon>
        <taxon>Cyanophyceae</taxon>
        <taxon>Oscillatoriophycideae</taxon>
        <taxon>Chroococcales</taxon>
        <taxon>Aphanothecaceae</taxon>
        <taxon>Rubidibacter</taxon>
    </lineage>
</organism>
<accession>U5DIW7</accession>
<dbReference type="InParanoid" id="U5DIW7"/>
<keyword evidence="2" id="KW-1185">Reference proteome</keyword>
<gene>
    <name evidence="1" type="ORF">KR51_00018330</name>
</gene>
<dbReference type="Proteomes" id="UP000016960">
    <property type="component" value="Unassembled WGS sequence"/>
</dbReference>
<protein>
    <submittedName>
        <fullName evidence="1">Uncharacterized protein</fullName>
    </submittedName>
</protein>
<evidence type="ECO:0000313" key="2">
    <source>
        <dbReference type="Proteomes" id="UP000016960"/>
    </source>
</evidence>
<sequence length="54" mass="6104">MAAMLIMSYFQLIFSKACQADLPFRVGKRVLRNMMAAVFMITDIILSLTPNCDC</sequence>
<dbReference type="AlphaFoldDB" id="U5DIW7"/>
<name>U5DIW7_9CHRO</name>
<comment type="caution">
    <text evidence="1">The sequence shown here is derived from an EMBL/GenBank/DDBJ whole genome shotgun (WGS) entry which is preliminary data.</text>
</comment>
<dbReference type="EMBL" id="ASSJ01000047">
    <property type="protein sequence ID" value="ERN41611.1"/>
    <property type="molecule type" value="Genomic_DNA"/>
</dbReference>